<dbReference type="EMBL" id="BMGP01000003">
    <property type="protein sequence ID" value="GGF27078.1"/>
    <property type="molecule type" value="Genomic_DNA"/>
</dbReference>
<reference evidence="1 2" key="1">
    <citation type="journal article" date="2014" name="Int. J. Syst. Evol. Microbiol.">
        <title>Complete genome sequence of Corynebacterium casei LMG S-19264T (=DSM 44701T), isolated from a smear-ripened cheese.</title>
        <authorList>
            <consortium name="US DOE Joint Genome Institute (JGI-PGF)"/>
            <person name="Walter F."/>
            <person name="Albersmeier A."/>
            <person name="Kalinowski J."/>
            <person name="Ruckert C."/>
        </authorList>
    </citation>
    <scope>NUCLEOTIDE SEQUENCE [LARGE SCALE GENOMIC DNA]</scope>
    <source>
        <strain evidence="1 2">CGMCC 1.12976</strain>
    </source>
</reference>
<protein>
    <recommendedName>
        <fullName evidence="3">DUF1877 family protein</fullName>
    </recommendedName>
</protein>
<keyword evidence="2" id="KW-1185">Reference proteome</keyword>
<evidence type="ECO:0000313" key="1">
    <source>
        <dbReference type="EMBL" id="GGF27078.1"/>
    </source>
</evidence>
<accession>A0A917EXK3</accession>
<dbReference type="InterPro" id="IPR015068">
    <property type="entry name" value="DUF1877"/>
</dbReference>
<dbReference type="RefSeq" id="WP_188677734.1">
    <property type="nucleotide sequence ID" value="NZ_BMGP01000003.1"/>
</dbReference>
<sequence>MGIRYYAYPINAADYERARQNPCLFHGDDPLFDAWGKEEDRPDMLYLDKCWQEFQYLFGVSESRPARPAFMLVQGEVEFTSTGWIAFERALSPAQVREVAADLATITSETLRAEISDLMTLRPNETSEQEFDYVSPLLADAKSFVSRLAEQGKGLVYLIG</sequence>
<dbReference type="SUPFAM" id="SSF111069">
    <property type="entry name" value="Hypothetical protein yfbM"/>
    <property type="match status" value="1"/>
</dbReference>
<dbReference type="InterPro" id="IPR035944">
    <property type="entry name" value="YfbM-like_sf"/>
</dbReference>
<organism evidence="1 2">
    <name type="scientific">Subtercola lobariae</name>
    <dbReference type="NCBI Taxonomy" id="1588641"/>
    <lineage>
        <taxon>Bacteria</taxon>
        <taxon>Bacillati</taxon>
        <taxon>Actinomycetota</taxon>
        <taxon>Actinomycetes</taxon>
        <taxon>Micrococcales</taxon>
        <taxon>Microbacteriaceae</taxon>
        <taxon>Subtercola</taxon>
    </lineage>
</organism>
<proteinExistence type="predicted"/>
<dbReference type="Pfam" id="PF08974">
    <property type="entry name" value="DUF1877"/>
    <property type="match status" value="1"/>
</dbReference>
<comment type="caution">
    <text evidence="1">The sequence shown here is derived from an EMBL/GenBank/DDBJ whole genome shotgun (WGS) entry which is preliminary data.</text>
</comment>
<evidence type="ECO:0000313" key="2">
    <source>
        <dbReference type="Proteomes" id="UP000598775"/>
    </source>
</evidence>
<dbReference type="Proteomes" id="UP000598775">
    <property type="component" value="Unassembled WGS sequence"/>
</dbReference>
<evidence type="ECO:0008006" key="3">
    <source>
        <dbReference type="Google" id="ProtNLM"/>
    </source>
</evidence>
<dbReference type="AlphaFoldDB" id="A0A917EXK3"/>
<dbReference type="Gene3D" id="3.40.1760.10">
    <property type="entry name" value="YfbM-like super family"/>
    <property type="match status" value="1"/>
</dbReference>
<name>A0A917EXK3_9MICO</name>
<gene>
    <name evidence="1" type="ORF">GCM10011399_20510</name>
</gene>